<dbReference type="InParanoid" id="A0A067M5V0"/>
<gene>
    <name evidence="2" type="ORF">BOTBODRAFT_177798</name>
</gene>
<evidence type="ECO:0000313" key="2">
    <source>
        <dbReference type="EMBL" id="KDQ10914.1"/>
    </source>
</evidence>
<reference evidence="3" key="1">
    <citation type="journal article" date="2014" name="Proc. Natl. Acad. Sci. U.S.A.">
        <title>Extensive sampling of basidiomycete genomes demonstrates inadequacy of the white-rot/brown-rot paradigm for wood decay fungi.</title>
        <authorList>
            <person name="Riley R."/>
            <person name="Salamov A.A."/>
            <person name="Brown D.W."/>
            <person name="Nagy L.G."/>
            <person name="Floudas D."/>
            <person name="Held B.W."/>
            <person name="Levasseur A."/>
            <person name="Lombard V."/>
            <person name="Morin E."/>
            <person name="Otillar R."/>
            <person name="Lindquist E.A."/>
            <person name="Sun H."/>
            <person name="LaButti K.M."/>
            <person name="Schmutz J."/>
            <person name="Jabbour D."/>
            <person name="Luo H."/>
            <person name="Baker S.E."/>
            <person name="Pisabarro A.G."/>
            <person name="Walton J.D."/>
            <person name="Blanchette R.A."/>
            <person name="Henrissat B."/>
            <person name="Martin F."/>
            <person name="Cullen D."/>
            <person name="Hibbett D.S."/>
            <person name="Grigoriev I.V."/>
        </authorList>
    </citation>
    <scope>NUCLEOTIDE SEQUENCE [LARGE SCALE GENOMIC DNA]</scope>
    <source>
        <strain evidence="3">FD-172 SS1</strain>
    </source>
</reference>
<name>A0A067M5V0_BOTB1</name>
<dbReference type="Proteomes" id="UP000027195">
    <property type="component" value="Unassembled WGS sequence"/>
</dbReference>
<evidence type="ECO:0000313" key="3">
    <source>
        <dbReference type="Proteomes" id="UP000027195"/>
    </source>
</evidence>
<accession>A0A067M5V0</accession>
<keyword evidence="3" id="KW-1185">Reference proteome</keyword>
<organism evidence="2 3">
    <name type="scientific">Botryobasidium botryosum (strain FD-172 SS1)</name>
    <dbReference type="NCBI Taxonomy" id="930990"/>
    <lineage>
        <taxon>Eukaryota</taxon>
        <taxon>Fungi</taxon>
        <taxon>Dikarya</taxon>
        <taxon>Basidiomycota</taxon>
        <taxon>Agaricomycotina</taxon>
        <taxon>Agaricomycetes</taxon>
        <taxon>Cantharellales</taxon>
        <taxon>Botryobasidiaceae</taxon>
        <taxon>Botryobasidium</taxon>
    </lineage>
</organism>
<dbReference type="AlphaFoldDB" id="A0A067M5V0"/>
<proteinExistence type="predicted"/>
<protein>
    <submittedName>
        <fullName evidence="2">Uncharacterized protein</fullName>
    </submittedName>
</protein>
<evidence type="ECO:0000256" key="1">
    <source>
        <dbReference type="SAM" id="MobiDB-lite"/>
    </source>
</evidence>
<feature type="compositionally biased region" description="Acidic residues" evidence="1">
    <location>
        <begin position="229"/>
        <end position="241"/>
    </location>
</feature>
<dbReference type="HOGENOM" id="CLU_1085824_0_0_1"/>
<sequence length="247" mass="28049">MKSILRLAVSHRFSDYLCTSTLKVVPVSPRTYGRVDVALTEEDIRAVIRKHANVTQGDSELESVVDSFVEKITIPDSETPNAHCACSLLAYYLKHPDIHPLRYIGTFKFLCFACQISSKHYNQHARDFGQYAFYFKGVQWKLRPGWVYIRFLDDDDTVPKSVIDLLDRAREGMTTDIDTWLRKRVREQANSTVASDLSDDFSLRVIDQKEHNDAIARVRARLAAAAADADADDSESEEESDSPITQD</sequence>
<dbReference type="EMBL" id="KL198063">
    <property type="protein sequence ID" value="KDQ10914.1"/>
    <property type="molecule type" value="Genomic_DNA"/>
</dbReference>
<feature type="region of interest" description="Disordered" evidence="1">
    <location>
        <begin position="227"/>
        <end position="247"/>
    </location>
</feature>